<dbReference type="EMBL" id="BJNY01000002">
    <property type="protein sequence ID" value="GED04947.1"/>
    <property type="molecule type" value="Genomic_DNA"/>
</dbReference>
<comment type="caution">
    <text evidence="1">The sequence shown here is derived from an EMBL/GenBank/DDBJ whole genome shotgun (WGS) entry which is preliminary data.</text>
</comment>
<keyword evidence="2" id="KW-1185">Reference proteome</keyword>
<dbReference type="Proteomes" id="UP000316612">
    <property type="component" value="Unassembled WGS sequence"/>
</dbReference>
<proteinExistence type="predicted"/>
<dbReference type="OrthoDB" id="4951296at2"/>
<organism evidence="1 2">
    <name type="scientific">Glutamicibacter uratoxydans</name>
    <name type="common">Arthrobacter uratoxydans</name>
    <dbReference type="NCBI Taxonomy" id="43667"/>
    <lineage>
        <taxon>Bacteria</taxon>
        <taxon>Bacillati</taxon>
        <taxon>Actinomycetota</taxon>
        <taxon>Actinomycetes</taxon>
        <taxon>Micrococcales</taxon>
        <taxon>Micrococcaceae</taxon>
        <taxon>Glutamicibacter</taxon>
    </lineage>
</organism>
<name>A0A4Y4DJZ9_GLUUR</name>
<sequence length="85" mass="9838">MRQTLLHLHLDDEQIDDLNSALCTYRDHFIELAESSMDAVTPLAQENAKYWQDKVRQVQELIDKINDELYGHQERGSARKPSAAI</sequence>
<dbReference type="RefSeq" id="WP_141361577.1">
    <property type="nucleotide sequence ID" value="NZ_BAAAJL010000003.1"/>
</dbReference>
<protein>
    <submittedName>
        <fullName evidence="1">Uncharacterized protein</fullName>
    </submittedName>
</protein>
<accession>A0A4Y4DJZ9</accession>
<evidence type="ECO:0000313" key="1">
    <source>
        <dbReference type="EMBL" id="GED04947.1"/>
    </source>
</evidence>
<dbReference type="AlphaFoldDB" id="A0A4Y4DJZ9"/>
<reference evidence="1 2" key="1">
    <citation type="submission" date="2019-06" db="EMBL/GenBank/DDBJ databases">
        <title>Whole genome shotgun sequence of Glutamicibacter uratoxydans NBRC 15515.</title>
        <authorList>
            <person name="Hosoyama A."/>
            <person name="Uohara A."/>
            <person name="Ohji S."/>
            <person name="Ichikawa N."/>
        </authorList>
    </citation>
    <scope>NUCLEOTIDE SEQUENCE [LARGE SCALE GENOMIC DNA]</scope>
    <source>
        <strain evidence="1 2">NBRC 15515</strain>
    </source>
</reference>
<gene>
    <name evidence="1" type="ORF">AUR04nite_04790</name>
</gene>
<evidence type="ECO:0000313" key="2">
    <source>
        <dbReference type="Proteomes" id="UP000316612"/>
    </source>
</evidence>